<evidence type="ECO:0000313" key="2">
    <source>
        <dbReference type="EMBL" id="MFC3674358.1"/>
    </source>
</evidence>
<dbReference type="RefSeq" id="WP_379721192.1">
    <property type="nucleotide sequence ID" value="NZ_JBHRYJ010000001.1"/>
</dbReference>
<dbReference type="EMBL" id="JBHRYJ010000001">
    <property type="protein sequence ID" value="MFC3674358.1"/>
    <property type="molecule type" value="Genomic_DNA"/>
</dbReference>
<reference evidence="3" key="1">
    <citation type="journal article" date="2019" name="Int. J. Syst. Evol. Microbiol.">
        <title>The Global Catalogue of Microorganisms (GCM) 10K type strain sequencing project: providing services to taxonomists for standard genome sequencing and annotation.</title>
        <authorList>
            <consortium name="The Broad Institute Genomics Platform"/>
            <consortium name="The Broad Institute Genome Sequencing Center for Infectious Disease"/>
            <person name="Wu L."/>
            <person name="Ma J."/>
        </authorList>
    </citation>
    <scope>NUCLEOTIDE SEQUENCE [LARGE SCALE GENOMIC DNA]</scope>
    <source>
        <strain evidence="3">KCTC 42182</strain>
    </source>
</reference>
<evidence type="ECO:0000256" key="1">
    <source>
        <dbReference type="SAM" id="SignalP"/>
    </source>
</evidence>
<sequence>MKKQLFTAFALGLSLLSGVAMAQSTTTRLRGTIQQVSDGTLAITTGDGRTVTVALTDKTHVIGISRATMGDIKPDSYIGTAAIPQADGSQVALEVSVFDPAMRGVGDGHYAWDLAPGSTMTNGAVGDLVGTSGRTMTVKYKGGEQKVMVPKSVPIVAVAPADRSLLKAGAHAIVIAPQGSGGPQEAVAVLVGRDGVVPPM</sequence>
<protein>
    <recommendedName>
        <fullName evidence="4">DUF5666 domain-containing protein</fullName>
    </recommendedName>
</protein>
<comment type="caution">
    <text evidence="2">The sequence shown here is derived from an EMBL/GenBank/DDBJ whole genome shotgun (WGS) entry which is preliminary data.</text>
</comment>
<feature type="signal peptide" evidence="1">
    <location>
        <begin position="1"/>
        <end position="22"/>
    </location>
</feature>
<name>A0ABV7VA81_9PROT</name>
<organism evidence="2 3">
    <name type="scientific">Ferrovibrio xuzhouensis</name>
    <dbReference type="NCBI Taxonomy" id="1576914"/>
    <lineage>
        <taxon>Bacteria</taxon>
        <taxon>Pseudomonadati</taxon>
        <taxon>Pseudomonadota</taxon>
        <taxon>Alphaproteobacteria</taxon>
        <taxon>Rhodospirillales</taxon>
        <taxon>Rhodospirillaceae</taxon>
        <taxon>Ferrovibrio</taxon>
    </lineage>
</organism>
<evidence type="ECO:0008006" key="4">
    <source>
        <dbReference type="Google" id="ProtNLM"/>
    </source>
</evidence>
<evidence type="ECO:0000313" key="3">
    <source>
        <dbReference type="Proteomes" id="UP001595711"/>
    </source>
</evidence>
<gene>
    <name evidence="2" type="ORF">ACFOOQ_02310</name>
</gene>
<feature type="chain" id="PRO_5046870610" description="DUF5666 domain-containing protein" evidence="1">
    <location>
        <begin position="23"/>
        <end position="200"/>
    </location>
</feature>
<accession>A0ABV7VA81</accession>
<keyword evidence="3" id="KW-1185">Reference proteome</keyword>
<keyword evidence="1" id="KW-0732">Signal</keyword>
<dbReference type="Proteomes" id="UP001595711">
    <property type="component" value="Unassembled WGS sequence"/>
</dbReference>
<proteinExistence type="predicted"/>